<evidence type="ECO:0000256" key="2">
    <source>
        <dbReference type="ARBA" id="ARBA00022448"/>
    </source>
</evidence>
<feature type="domain" description="TonB-dependent transporter Oar-like beta-barrel" evidence="8">
    <location>
        <begin position="248"/>
        <end position="337"/>
    </location>
</feature>
<evidence type="ECO:0000256" key="6">
    <source>
        <dbReference type="ARBA" id="ARBA00023237"/>
    </source>
</evidence>
<keyword evidence="10" id="KW-1185">Reference proteome</keyword>
<gene>
    <name evidence="9" type="ORF">H8L67_08060</name>
</gene>
<keyword evidence="5" id="KW-0472">Membrane</keyword>
<dbReference type="PANTHER" id="PTHR30069">
    <property type="entry name" value="TONB-DEPENDENT OUTER MEMBRANE RECEPTOR"/>
    <property type="match status" value="1"/>
</dbReference>
<organism evidence="9 10">
    <name type="scientific">Lysobacter soyae</name>
    <dbReference type="NCBI Taxonomy" id="2764185"/>
    <lineage>
        <taxon>Bacteria</taxon>
        <taxon>Pseudomonadati</taxon>
        <taxon>Pseudomonadota</taxon>
        <taxon>Gammaproteobacteria</taxon>
        <taxon>Lysobacterales</taxon>
        <taxon>Lysobacteraceae</taxon>
        <taxon>Lysobacter</taxon>
    </lineage>
</organism>
<evidence type="ECO:0000256" key="5">
    <source>
        <dbReference type="ARBA" id="ARBA00023136"/>
    </source>
</evidence>
<evidence type="ECO:0000313" key="9">
    <source>
        <dbReference type="EMBL" id="QYR52540.1"/>
    </source>
</evidence>
<dbReference type="Gene3D" id="2.40.170.20">
    <property type="entry name" value="TonB-dependent receptor, beta-barrel domain"/>
    <property type="match status" value="1"/>
</dbReference>
<keyword evidence="7" id="KW-0732">Signal</keyword>
<sequence length="1064" mass="116453">MRNPNQLRKSKLALGLMAALVAAPVFAQSTSASVGGQVTANGSPVAGAEVVITHVESGTTSRVTTDANGRYNARGLRVGGPYTIAVNKAGSGSDTENNVYLSVNQTTQVDAQLEGGTAAGTFDAITVSAIDAAVFSPLKAGAGTNVTRQTLESLPSSSGNIQDYMRLDPRVTFIDRASGSISAAGQNPRYNSIRVDGVSASDTFGLEGNNMPTRRQPVAMDAIEALDIDLSNYDVTITGGTGAVVNAVTKSGTNEFHGSIYSTFRDGEWFGRAPRNYGLDKVNGDTFKGFTQEKTLGATLGGPIVKDKLFFFANYEKFEQAAPGADLAASPYGAGRISDADIARVQSTFQSRYGVPAGGLVSNGDTTLTERALKLDWNISDAHRMSVRYSDLEQSKLRLNGFSTTAASLSSYWYQHDKNIKNYVAQLFSDWSDNFSTEMKVSFRDYAAVRNTPTEGTPEIRISYGTSLTDGVAGSPYLFLGTEVNSQYNELYTKTWNYYGAGTWILGNHNIKFGADYATNDIYNVFAPYVDGQYYYNNVNAFVANTPSYSLVRTPLNGDVDNMAAKYKYNALGLFVQDQWYVTDALTLTYGLRADRYTTDHKPPYNAAAQSVWGYNNTDIGGGKFLIQPRIGFNYKLSDDSLAQIRGGVGLFQGDSPQVWLGNSFNTYGPNYTQVERYYNSTRTPTPPSQSVNFLSPDFEQPSVWKANLALDVGLPWYNMIFSAELMATEANTSLYYKRLDLVSPTRQGPDGRDMYWANTPTLNTTARSKRPNGWGDVFLLEASDKGSSQQFTVSLSKPFTKTSDWSWSLAYTYTNANEISALTSSTASSGWGTNPVFNANDDAVGRSRYEIRDRLSGNLTWKHNFFGDYQTKVGLVYEGRSGRPYSWVYFNDMNGDSRTFNDLLYVPSGRGDVQFGTLSGTGVFTNNQAMEDAFFAYLDGNRQLSRYKGRVAPVNGGRASWVNLFDLRLSQELPGFWKGHKAELWMDVQNVGNMISRDWGNVIDYGFNSSSAVANYVGINPATGKYVYSYTSAQTPNVANGDADGFNVGISQWSVSVGLRYKF</sequence>
<keyword evidence="3" id="KW-1134">Transmembrane beta strand</keyword>
<dbReference type="SUPFAM" id="SSF56935">
    <property type="entry name" value="Porins"/>
    <property type="match status" value="1"/>
</dbReference>
<dbReference type="Pfam" id="PF25183">
    <property type="entry name" value="OMP_b-brl_4"/>
    <property type="match status" value="2"/>
</dbReference>
<reference evidence="9 10" key="1">
    <citation type="submission" date="2021-08" db="EMBL/GenBank/DDBJ databases">
        <title>Lysobacter sp. strain CJ11 Genome sequencing and assembly.</title>
        <authorList>
            <person name="Kim I."/>
        </authorList>
    </citation>
    <scope>NUCLEOTIDE SEQUENCE [LARGE SCALE GENOMIC DNA]</scope>
    <source>
        <strain evidence="9 10">CJ11</strain>
    </source>
</reference>
<dbReference type="RefSeq" id="WP_220379325.1">
    <property type="nucleotide sequence ID" value="NZ_CP080544.1"/>
</dbReference>
<feature type="signal peptide" evidence="7">
    <location>
        <begin position="1"/>
        <end position="27"/>
    </location>
</feature>
<dbReference type="InterPro" id="IPR036942">
    <property type="entry name" value="Beta-barrel_TonB_sf"/>
</dbReference>
<evidence type="ECO:0000313" key="10">
    <source>
        <dbReference type="Proteomes" id="UP000824755"/>
    </source>
</evidence>
<protein>
    <submittedName>
        <fullName evidence="9">TonB-dependent receptor</fullName>
    </submittedName>
</protein>
<name>A0ABX8WLM7_9GAMM</name>
<feature type="domain" description="TonB-dependent transporter Oar-like beta-barrel" evidence="8">
    <location>
        <begin position="370"/>
        <end position="996"/>
    </location>
</feature>
<dbReference type="EMBL" id="CP080544">
    <property type="protein sequence ID" value="QYR52540.1"/>
    <property type="molecule type" value="Genomic_DNA"/>
</dbReference>
<evidence type="ECO:0000256" key="4">
    <source>
        <dbReference type="ARBA" id="ARBA00022692"/>
    </source>
</evidence>
<evidence type="ECO:0000256" key="3">
    <source>
        <dbReference type="ARBA" id="ARBA00022452"/>
    </source>
</evidence>
<evidence type="ECO:0000256" key="1">
    <source>
        <dbReference type="ARBA" id="ARBA00004571"/>
    </source>
</evidence>
<dbReference type="Gene3D" id="2.60.40.1120">
    <property type="entry name" value="Carboxypeptidase-like, regulatory domain"/>
    <property type="match status" value="1"/>
</dbReference>
<keyword evidence="6" id="KW-0998">Cell outer membrane</keyword>
<keyword evidence="2" id="KW-0813">Transport</keyword>
<dbReference type="InterPro" id="IPR008969">
    <property type="entry name" value="CarboxyPept-like_regulatory"/>
</dbReference>
<dbReference type="InterPro" id="IPR057601">
    <property type="entry name" value="Oar-like_b-barrel"/>
</dbReference>
<dbReference type="PANTHER" id="PTHR30069:SF46">
    <property type="entry name" value="OAR PROTEIN"/>
    <property type="match status" value="1"/>
</dbReference>
<dbReference type="SUPFAM" id="SSF49464">
    <property type="entry name" value="Carboxypeptidase regulatory domain-like"/>
    <property type="match status" value="1"/>
</dbReference>
<keyword evidence="4" id="KW-0812">Transmembrane</keyword>
<evidence type="ECO:0000256" key="7">
    <source>
        <dbReference type="SAM" id="SignalP"/>
    </source>
</evidence>
<proteinExistence type="predicted"/>
<feature type="chain" id="PRO_5046641650" evidence="7">
    <location>
        <begin position="28"/>
        <end position="1064"/>
    </location>
</feature>
<accession>A0ABX8WLM7</accession>
<dbReference type="Pfam" id="PF13620">
    <property type="entry name" value="CarboxypepD_reg"/>
    <property type="match status" value="1"/>
</dbReference>
<dbReference type="InterPro" id="IPR039426">
    <property type="entry name" value="TonB-dep_rcpt-like"/>
</dbReference>
<evidence type="ECO:0000259" key="8">
    <source>
        <dbReference type="Pfam" id="PF25183"/>
    </source>
</evidence>
<keyword evidence="9" id="KW-0675">Receptor</keyword>
<comment type="subcellular location">
    <subcellularLocation>
        <location evidence="1">Cell outer membrane</location>
        <topology evidence="1">Multi-pass membrane protein</topology>
    </subcellularLocation>
</comment>
<dbReference type="Proteomes" id="UP000824755">
    <property type="component" value="Chromosome"/>
</dbReference>